<name>A0A8V0YDM4_CHICK</name>
<protein>
    <submittedName>
        <fullName evidence="1">Uncharacterized protein</fullName>
    </submittedName>
</protein>
<keyword evidence="2" id="KW-1185">Reference proteome</keyword>
<dbReference type="Proteomes" id="UP000000539">
    <property type="component" value="Chromosome Z"/>
</dbReference>
<dbReference type="Ensembl" id="ENSGALT00010029332.1">
    <property type="protein sequence ID" value="ENSGALP00010017032.1"/>
    <property type="gene ID" value="ENSGALG00010012238.1"/>
</dbReference>
<proteinExistence type="predicted"/>
<evidence type="ECO:0000313" key="2">
    <source>
        <dbReference type="Proteomes" id="UP000000539"/>
    </source>
</evidence>
<reference evidence="1" key="1">
    <citation type="submission" date="2020-11" db="EMBL/GenBank/DDBJ databases">
        <title>Gallus gallus (Chicken) genome, bGalGal1, GRCg7b, maternal haplotype autosomes + Z &amp; W.</title>
        <authorList>
            <person name="Warren W."/>
            <person name="Formenti G."/>
            <person name="Fedrigo O."/>
            <person name="Haase B."/>
            <person name="Mountcastle J."/>
            <person name="Balacco J."/>
            <person name="Tracey A."/>
            <person name="Schneider V."/>
            <person name="Okimoto R."/>
            <person name="Cheng H."/>
            <person name="Hawken R."/>
            <person name="Howe K."/>
            <person name="Jarvis E.D."/>
        </authorList>
    </citation>
    <scope>NUCLEOTIDE SEQUENCE [LARGE SCALE GENOMIC DNA]</scope>
    <source>
        <strain evidence="1">Broiler</strain>
    </source>
</reference>
<dbReference type="GlyGen" id="A0A8V0YDM4">
    <property type="glycosylation" value="1 site"/>
</dbReference>
<dbReference type="AlphaFoldDB" id="A0A8V0YDM4"/>
<evidence type="ECO:0000313" key="1">
    <source>
        <dbReference type="Ensembl" id="ENSGALP00010017032.1"/>
    </source>
</evidence>
<accession>A0A8V0YDM4</accession>
<organism evidence="1 2">
    <name type="scientific">Gallus gallus</name>
    <name type="common">Chicken</name>
    <dbReference type="NCBI Taxonomy" id="9031"/>
    <lineage>
        <taxon>Eukaryota</taxon>
        <taxon>Metazoa</taxon>
        <taxon>Chordata</taxon>
        <taxon>Craniata</taxon>
        <taxon>Vertebrata</taxon>
        <taxon>Euteleostomi</taxon>
        <taxon>Archelosauria</taxon>
        <taxon>Archosauria</taxon>
        <taxon>Dinosauria</taxon>
        <taxon>Saurischia</taxon>
        <taxon>Theropoda</taxon>
        <taxon>Coelurosauria</taxon>
        <taxon>Aves</taxon>
        <taxon>Neognathae</taxon>
        <taxon>Galloanserae</taxon>
        <taxon>Galliformes</taxon>
        <taxon>Phasianidae</taxon>
        <taxon>Phasianinae</taxon>
        <taxon>Gallus</taxon>
    </lineage>
</organism>
<reference evidence="1" key="2">
    <citation type="submission" date="2025-08" db="UniProtKB">
        <authorList>
            <consortium name="Ensembl"/>
        </authorList>
    </citation>
    <scope>IDENTIFICATION</scope>
    <source>
        <strain evidence="1">broiler</strain>
    </source>
</reference>
<sequence length="107" mass="11996">MSCLQLCGLYVPLSPPSLLQLCTPARPCPTTGGHGGNTRSAPHHWAQRGSWGWEANTYLSSDSLYQSFLLFCVTTVWVCKICSLANEYMRKSDHFLHGINFIKETIF</sequence>
<reference evidence="1" key="3">
    <citation type="submission" date="2025-09" db="UniProtKB">
        <authorList>
            <consortium name="Ensembl"/>
        </authorList>
    </citation>
    <scope>IDENTIFICATION</scope>
    <source>
        <strain evidence="1">broiler</strain>
    </source>
</reference>